<gene>
    <name evidence="2" type="ORF">GCM10017781_03950</name>
    <name evidence="3" type="ORF">HNQ07_000646</name>
</gene>
<dbReference type="EMBL" id="JACHFK010000001">
    <property type="protein sequence ID" value="MBB5375202.1"/>
    <property type="molecule type" value="Genomic_DNA"/>
</dbReference>
<dbReference type="Proteomes" id="UP000539473">
    <property type="component" value="Unassembled WGS sequence"/>
</dbReference>
<reference evidence="2" key="1">
    <citation type="journal article" date="2014" name="Int. J. Syst. Evol. Microbiol.">
        <title>Complete genome of a new Firmicutes species belonging to the dominant human colonic microbiota ('Ruminococcus bicirculans') reveals two chromosomes and a selective capacity to utilize plant glucans.</title>
        <authorList>
            <consortium name="NISC Comparative Sequencing Program"/>
            <person name="Wegmann U."/>
            <person name="Louis P."/>
            <person name="Goesmann A."/>
            <person name="Henrissat B."/>
            <person name="Duncan S.H."/>
            <person name="Flint H.J."/>
        </authorList>
    </citation>
    <scope>NUCLEOTIDE SEQUENCE</scope>
    <source>
        <strain evidence="2">CGMCC 1.18437</strain>
    </source>
</reference>
<dbReference type="EMBL" id="BNAJ01000001">
    <property type="protein sequence ID" value="GHF31006.1"/>
    <property type="molecule type" value="Genomic_DNA"/>
</dbReference>
<proteinExistence type="predicted"/>
<evidence type="ECO:0000313" key="4">
    <source>
        <dbReference type="Proteomes" id="UP000539473"/>
    </source>
</evidence>
<keyword evidence="5" id="KW-1185">Reference proteome</keyword>
<reference evidence="3 4" key="3">
    <citation type="submission" date="2020-08" db="EMBL/GenBank/DDBJ databases">
        <title>Genomic Encyclopedia of Type Strains, Phase IV (KMG-IV): sequencing the most valuable type-strain genomes for metagenomic binning, comparative biology and taxonomic classification.</title>
        <authorList>
            <person name="Goeker M."/>
        </authorList>
    </citation>
    <scope>NUCLEOTIDE SEQUENCE [LARGE SCALE GENOMIC DNA]</scope>
    <source>
        <strain evidence="3 4">DSM 27521</strain>
    </source>
</reference>
<dbReference type="Proteomes" id="UP000619376">
    <property type="component" value="Unassembled WGS sequence"/>
</dbReference>
<evidence type="ECO:0000256" key="1">
    <source>
        <dbReference type="SAM" id="SignalP"/>
    </source>
</evidence>
<evidence type="ECO:0000313" key="3">
    <source>
        <dbReference type="EMBL" id="MBB5375202.1"/>
    </source>
</evidence>
<dbReference type="AlphaFoldDB" id="A0A7W8NQJ7"/>
<evidence type="ECO:0000313" key="5">
    <source>
        <dbReference type="Proteomes" id="UP000619376"/>
    </source>
</evidence>
<comment type="caution">
    <text evidence="3">The sequence shown here is derived from an EMBL/GenBank/DDBJ whole genome shotgun (WGS) entry which is preliminary data.</text>
</comment>
<evidence type="ECO:0008006" key="6">
    <source>
        <dbReference type="Google" id="ProtNLM"/>
    </source>
</evidence>
<protein>
    <recommendedName>
        <fullName evidence="6">Intracellular proteinase inhibitor BsuPI domain-containing protein</fullName>
    </recommendedName>
</protein>
<dbReference type="RefSeq" id="WP_184109430.1">
    <property type="nucleotide sequence ID" value="NZ_BNAJ01000001.1"/>
</dbReference>
<accession>A0A7W8NQJ7</accession>
<sequence length="176" mass="18405">MSLRPLLLAAVLALVPLAVAQGDPVPELQPVPAGSLPATPVLLDRAATPSPAGTTATLDAPRMARSPLTLSMTVQRPGGPVLVVAVRRDNAQNCAFAPLLRVVEVGTRRVVYPVAGRQRLCTQEIVTKSTAATGRLSFSREVTLPPGEYVIEAWLPGVVEGALVRVPAAPVRVSVK</sequence>
<feature type="chain" id="PRO_5031105227" description="Intracellular proteinase inhibitor BsuPI domain-containing protein" evidence="1">
    <location>
        <begin position="21"/>
        <end position="176"/>
    </location>
</feature>
<reference evidence="2" key="4">
    <citation type="submission" date="2024-05" db="EMBL/GenBank/DDBJ databases">
        <authorList>
            <person name="Sun Q."/>
            <person name="Zhou Y."/>
        </authorList>
    </citation>
    <scope>NUCLEOTIDE SEQUENCE</scope>
    <source>
        <strain evidence="2">CGMCC 1.18437</strain>
    </source>
</reference>
<name>A0A7W8NQJ7_9DEIO</name>
<organism evidence="3 4">
    <name type="scientific">Deinococcus metalli</name>
    <dbReference type="NCBI Taxonomy" id="1141878"/>
    <lineage>
        <taxon>Bacteria</taxon>
        <taxon>Thermotogati</taxon>
        <taxon>Deinococcota</taxon>
        <taxon>Deinococci</taxon>
        <taxon>Deinococcales</taxon>
        <taxon>Deinococcaceae</taxon>
        <taxon>Deinococcus</taxon>
    </lineage>
</organism>
<reference evidence="5" key="2">
    <citation type="journal article" date="2019" name="Int. J. Syst. Evol. Microbiol.">
        <title>The Global Catalogue of Microorganisms (GCM) 10K type strain sequencing project: providing services to taxonomists for standard genome sequencing and annotation.</title>
        <authorList>
            <consortium name="The Broad Institute Genomics Platform"/>
            <consortium name="The Broad Institute Genome Sequencing Center for Infectious Disease"/>
            <person name="Wu L."/>
            <person name="Ma J."/>
        </authorList>
    </citation>
    <scope>NUCLEOTIDE SEQUENCE [LARGE SCALE GENOMIC DNA]</scope>
    <source>
        <strain evidence="5">CGMCC 1.18437</strain>
    </source>
</reference>
<feature type="signal peptide" evidence="1">
    <location>
        <begin position="1"/>
        <end position="20"/>
    </location>
</feature>
<keyword evidence="1" id="KW-0732">Signal</keyword>
<evidence type="ECO:0000313" key="2">
    <source>
        <dbReference type="EMBL" id="GHF31006.1"/>
    </source>
</evidence>